<gene>
    <name evidence="2" type="ORF">ASPNIDRAFT_41254</name>
</gene>
<evidence type="ECO:0000313" key="3">
    <source>
        <dbReference type="Proteomes" id="UP000009038"/>
    </source>
</evidence>
<accession>G3Y5G3</accession>
<organism evidence="2 3">
    <name type="scientific">Aspergillus niger (strain ATCC 1015 / CBS 113.46 / FGSC A1144 / LSHB Ac4 / NCTC 3858a / NRRL 328 / USDA 3528.7)</name>
    <dbReference type="NCBI Taxonomy" id="380704"/>
    <lineage>
        <taxon>Eukaryota</taxon>
        <taxon>Fungi</taxon>
        <taxon>Dikarya</taxon>
        <taxon>Ascomycota</taxon>
        <taxon>Pezizomycotina</taxon>
        <taxon>Eurotiomycetes</taxon>
        <taxon>Eurotiomycetidae</taxon>
        <taxon>Eurotiales</taxon>
        <taxon>Aspergillaceae</taxon>
        <taxon>Aspergillus</taxon>
        <taxon>Aspergillus subgen. Circumdati</taxon>
    </lineage>
</organism>
<protein>
    <submittedName>
        <fullName evidence="2">Uncharacterized protein</fullName>
    </submittedName>
</protein>
<sequence length="249" mass="27881">MESNIEAARSSNRLRSIKRRTKTHPDASVRKIEDCAKKLDRKTALKTSDKKRLISDVKLVKGERLSSNKRTKVKQVLYRDFLIKCIKCAELGPNVMVLCSLALGLTGIYGLNQLGMEEFFQKLIARGNWGSPGVMEITRSYNVPNATFFEVGNERVADLDMECMGVQYSETFPLVSTISTVLPVEIPPAVLSSDQVSATFNVKLDMPFQPDSKASLTLNFEIDREMAWQIVPFYHPESAVIASEVAQTQ</sequence>
<evidence type="ECO:0000313" key="2">
    <source>
        <dbReference type="EMBL" id="EHA21828.1"/>
    </source>
</evidence>
<comment type="caution">
    <text evidence="2">The sequence shown here is derived from an EMBL/GenBank/DDBJ whole genome shotgun (WGS) entry which is preliminary data.</text>
</comment>
<dbReference type="HOGENOM" id="CLU_1115545_0_0_1"/>
<dbReference type="VEuPathDB" id="FungiDB:ASPNIDRAFT2_1124033"/>
<proteinExistence type="predicted"/>
<dbReference type="Proteomes" id="UP000009038">
    <property type="component" value="Unassembled WGS sequence"/>
</dbReference>
<evidence type="ECO:0000256" key="1">
    <source>
        <dbReference type="SAM" id="MobiDB-lite"/>
    </source>
</evidence>
<reference evidence="2 3" key="1">
    <citation type="journal article" date="2011" name="Genome Res.">
        <title>Comparative genomics of citric-acid-producing Aspergillus niger ATCC 1015 versus enzyme-producing CBS 513.88.</title>
        <authorList>
            <person name="Andersen M.R."/>
            <person name="Salazar M.P."/>
            <person name="Schaap P.J."/>
            <person name="van de Vondervoort P.J."/>
            <person name="Culley D."/>
            <person name="Thykaer J."/>
            <person name="Frisvad J.C."/>
            <person name="Nielsen K.F."/>
            <person name="Albang R."/>
            <person name="Albermann K."/>
            <person name="Berka R.M."/>
            <person name="Braus G.H."/>
            <person name="Braus-Stromeyer S.A."/>
            <person name="Corrochano L.M."/>
            <person name="Dai Z."/>
            <person name="van Dijck P.W."/>
            <person name="Hofmann G."/>
            <person name="Lasure L.L."/>
            <person name="Magnuson J.K."/>
            <person name="Menke H."/>
            <person name="Meijer M."/>
            <person name="Meijer S.L."/>
            <person name="Nielsen J.B."/>
            <person name="Nielsen M.L."/>
            <person name="van Ooyen A.J."/>
            <person name="Pel H.J."/>
            <person name="Poulsen L."/>
            <person name="Samson R.A."/>
            <person name="Stam H."/>
            <person name="Tsang A."/>
            <person name="van den Brink J.M."/>
            <person name="Atkins A."/>
            <person name="Aerts A."/>
            <person name="Shapiro H."/>
            <person name="Pangilinan J."/>
            <person name="Salamov A."/>
            <person name="Lou Y."/>
            <person name="Lindquist E."/>
            <person name="Lucas S."/>
            <person name="Grimwood J."/>
            <person name="Grigoriev I.V."/>
            <person name="Kubicek C.P."/>
            <person name="Martinez D."/>
            <person name="van Peij N.N."/>
            <person name="Roubos J.A."/>
            <person name="Nielsen J."/>
            <person name="Baker S.E."/>
        </authorList>
    </citation>
    <scope>NUCLEOTIDE SEQUENCE [LARGE SCALE GENOMIC DNA]</scope>
    <source>
        <strain evidence="3">ATCC 1015 / CBS 113.46 / FGSC A1144 / LSHB Ac4 / NCTC 3858a / NRRL 328 / USDA 3528.7</strain>
    </source>
</reference>
<name>G3Y5G3_ASPNA</name>
<dbReference type="EMBL" id="ACJE01000013">
    <property type="protein sequence ID" value="EHA21828.1"/>
    <property type="molecule type" value="Genomic_DNA"/>
</dbReference>
<feature type="region of interest" description="Disordered" evidence="1">
    <location>
        <begin position="1"/>
        <end position="28"/>
    </location>
</feature>
<dbReference type="OrthoDB" id="10330787at2759"/>
<dbReference type="AlphaFoldDB" id="G3Y5G3"/>
<feature type="compositionally biased region" description="Polar residues" evidence="1">
    <location>
        <begin position="1"/>
        <end position="14"/>
    </location>
</feature>